<proteinExistence type="predicted"/>
<feature type="domain" description="Hedgehog/Intein (Hint)" evidence="2">
    <location>
        <begin position="38"/>
        <end position="169"/>
    </location>
</feature>
<gene>
    <name evidence="3" type="ORF">Ga0609869_002731</name>
</gene>
<comment type="caution">
    <text evidence="3">The sequence shown here is derived from an EMBL/GenBank/DDBJ whole genome shotgun (WGS) entry which is preliminary data.</text>
</comment>
<dbReference type="SUPFAM" id="SSF51294">
    <property type="entry name" value="Hedgehog/intein (Hint) domain"/>
    <property type="match status" value="1"/>
</dbReference>
<keyword evidence="4" id="KW-1185">Reference proteome</keyword>
<evidence type="ECO:0000313" key="4">
    <source>
        <dbReference type="Proteomes" id="UP001560019"/>
    </source>
</evidence>
<sequence>MLTQLTQALGGEKRNNPGQGAGASGTAVVGKAAGLPVGTLLACDGTWRRVDSLEPGDRVLTFDHGPQPIVEIDEEVTWCEGADGAGEDWPFLVPAGALGNVEPMELMPDQSVLIESDLAEILYGDPFALLPVALLEGVNGIRRRGPTRDGVDLSRLIFERDEVVFANGSALLYCPCLRKGAGSAHATGYPMPSREEAKGLARTYASAAAGPAGAATEPDLDPYAAAAGAKRS</sequence>
<dbReference type="Proteomes" id="UP001560019">
    <property type="component" value="Unassembled WGS sequence"/>
</dbReference>
<name>A0ABV3XVJ9_9RHOB</name>
<evidence type="ECO:0000313" key="3">
    <source>
        <dbReference type="EMBL" id="MEX5729378.1"/>
    </source>
</evidence>
<dbReference type="InterPro" id="IPR036844">
    <property type="entry name" value="Hint_dom_sf"/>
</dbReference>
<accession>A0ABV3XVJ9</accession>
<reference evidence="3 4" key="1">
    <citation type="submission" date="2024-06" db="EMBL/GenBank/DDBJ databases">
        <title>Genome of Rhodovulum iodosum, a marine photoferrotroph.</title>
        <authorList>
            <person name="Bianchini G."/>
            <person name="Nikeleit V."/>
            <person name="Kappler A."/>
            <person name="Bryce C."/>
            <person name="Sanchez-Baracaldo P."/>
        </authorList>
    </citation>
    <scope>NUCLEOTIDE SEQUENCE [LARGE SCALE GENOMIC DNA]</scope>
    <source>
        <strain evidence="3 4">UT/N1</strain>
    </source>
</reference>
<evidence type="ECO:0000256" key="1">
    <source>
        <dbReference type="SAM" id="MobiDB-lite"/>
    </source>
</evidence>
<protein>
    <recommendedName>
        <fullName evidence="2">Hedgehog/Intein (Hint) domain-containing protein</fullName>
    </recommendedName>
</protein>
<organism evidence="3 4">
    <name type="scientific">Rhodovulum iodosum</name>
    <dbReference type="NCBI Taxonomy" id="68291"/>
    <lineage>
        <taxon>Bacteria</taxon>
        <taxon>Pseudomonadati</taxon>
        <taxon>Pseudomonadota</taxon>
        <taxon>Alphaproteobacteria</taxon>
        <taxon>Rhodobacterales</taxon>
        <taxon>Paracoccaceae</taxon>
        <taxon>Rhodovulum</taxon>
    </lineage>
</organism>
<dbReference type="RefSeq" id="WP_170168809.1">
    <property type="nucleotide sequence ID" value="NZ_JBEHHI010000002.1"/>
</dbReference>
<dbReference type="InterPro" id="IPR028992">
    <property type="entry name" value="Hedgehog/Intein_dom"/>
</dbReference>
<feature type="region of interest" description="Disordered" evidence="1">
    <location>
        <begin position="1"/>
        <end position="25"/>
    </location>
</feature>
<evidence type="ECO:0000259" key="2">
    <source>
        <dbReference type="Pfam" id="PF13403"/>
    </source>
</evidence>
<dbReference type="Pfam" id="PF13403">
    <property type="entry name" value="Hint_2"/>
    <property type="match status" value="1"/>
</dbReference>
<dbReference type="EMBL" id="JBEHHI010000002">
    <property type="protein sequence ID" value="MEX5729378.1"/>
    <property type="molecule type" value="Genomic_DNA"/>
</dbReference>